<evidence type="ECO:0000256" key="3">
    <source>
        <dbReference type="ARBA" id="ARBA00012452"/>
    </source>
</evidence>
<dbReference type="Proteomes" id="UP000183832">
    <property type="component" value="Unassembled WGS sequence"/>
</dbReference>
<comment type="subunit">
    <text evidence="2">Homodimer.</text>
</comment>
<dbReference type="EC" id="2.5.1.18" evidence="3"/>
<dbReference type="Pfam" id="PF00043">
    <property type="entry name" value="GST_C"/>
    <property type="match status" value="1"/>
</dbReference>
<dbReference type="FunFam" id="1.20.1050.10:FF:000007">
    <property type="entry name" value="Glutathione S-transferase 1-1"/>
    <property type="match status" value="1"/>
</dbReference>
<dbReference type="GO" id="GO:0006749">
    <property type="term" value="P:glutathione metabolic process"/>
    <property type="evidence" value="ECO:0007669"/>
    <property type="project" value="TreeGrafter"/>
</dbReference>
<gene>
    <name evidence="9" type="ORF">CLUMA_CG012508</name>
</gene>
<reference evidence="9 10" key="1">
    <citation type="submission" date="2015-04" db="EMBL/GenBank/DDBJ databases">
        <authorList>
            <person name="Syromyatnikov M.Y."/>
            <person name="Popov V.N."/>
        </authorList>
    </citation>
    <scope>NUCLEOTIDE SEQUENCE [LARGE SCALE GENOMIC DNA]</scope>
</reference>
<dbReference type="AlphaFoldDB" id="A0A1J1IHA0"/>
<evidence type="ECO:0000259" key="8">
    <source>
        <dbReference type="PROSITE" id="PS50405"/>
    </source>
</evidence>
<evidence type="ECO:0000256" key="1">
    <source>
        <dbReference type="ARBA" id="ARBA00009899"/>
    </source>
</evidence>
<evidence type="ECO:0000256" key="2">
    <source>
        <dbReference type="ARBA" id="ARBA00011738"/>
    </source>
</evidence>
<evidence type="ECO:0000313" key="10">
    <source>
        <dbReference type="Proteomes" id="UP000183832"/>
    </source>
</evidence>
<sequence>MKLYSVCDGPPSLTCRTTLKALNIPYELIDISYNSGEHFTDEYAKLNPQRQIPVLDDDGFLLSEHIAISQYLCDKYAPNASIFPQDPNVRALITQRMCFNMAYLYPPILRYAIDPIFFDYQRDAEGLKKVQDVLSTFEEYLKRVGKKYAVSDNVTIADFAFVSTIICLEAVEITFDEFPLITKWYNNFKKENPEEWAVAEEAMKLITEYEKNTPDLSKLNHPVHPRKIL</sequence>
<feature type="domain" description="GST C-terminal" evidence="8">
    <location>
        <begin position="86"/>
        <end position="215"/>
    </location>
</feature>
<organism evidence="9 10">
    <name type="scientific">Clunio marinus</name>
    <dbReference type="NCBI Taxonomy" id="568069"/>
    <lineage>
        <taxon>Eukaryota</taxon>
        <taxon>Metazoa</taxon>
        <taxon>Ecdysozoa</taxon>
        <taxon>Arthropoda</taxon>
        <taxon>Hexapoda</taxon>
        <taxon>Insecta</taxon>
        <taxon>Pterygota</taxon>
        <taxon>Neoptera</taxon>
        <taxon>Endopterygota</taxon>
        <taxon>Diptera</taxon>
        <taxon>Nematocera</taxon>
        <taxon>Chironomoidea</taxon>
        <taxon>Chironomidae</taxon>
        <taxon>Clunio</taxon>
    </lineage>
</organism>
<dbReference type="SUPFAM" id="SSF47616">
    <property type="entry name" value="GST C-terminal domain-like"/>
    <property type="match status" value="1"/>
</dbReference>
<protein>
    <recommendedName>
        <fullName evidence="3">glutathione transferase</fullName>
        <ecNumber evidence="3">2.5.1.18</ecNumber>
    </recommendedName>
    <alternativeName>
        <fullName evidence="5">GST class-theta</fullName>
    </alternativeName>
</protein>
<dbReference type="GO" id="GO:0004364">
    <property type="term" value="F:glutathione transferase activity"/>
    <property type="evidence" value="ECO:0007669"/>
    <property type="project" value="UniProtKB-EC"/>
</dbReference>
<evidence type="ECO:0000256" key="5">
    <source>
        <dbReference type="ARBA" id="ARBA00041523"/>
    </source>
</evidence>
<dbReference type="SFLD" id="SFLDS00019">
    <property type="entry name" value="Glutathione_Transferase_(cytos"/>
    <property type="match status" value="1"/>
</dbReference>
<accession>A0A1J1IHA0</accession>
<evidence type="ECO:0000313" key="9">
    <source>
        <dbReference type="EMBL" id="CRK99146.1"/>
    </source>
</evidence>
<dbReference type="PANTHER" id="PTHR43969">
    <property type="entry name" value="GLUTATHIONE S TRANSFERASE D10, ISOFORM A-RELATED"/>
    <property type="match status" value="1"/>
</dbReference>
<comment type="catalytic activity">
    <reaction evidence="6">
        <text>RX + glutathione = an S-substituted glutathione + a halide anion + H(+)</text>
        <dbReference type="Rhea" id="RHEA:16437"/>
        <dbReference type="ChEBI" id="CHEBI:15378"/>
        <dbReference type="ChEBI" id="CHEBI:16042"/>
        <dbReference type="ChEBI" id="CHEBI:17792"/>
        <dbReference type="ChEBI" id="CHEBI:57925"/>
        <dbReference type="ChEBI" id="CHEBI:90779"/>
        <dbReference type="EC" id="2.5.1.18"/>
    </reaction>
</comment>
<keyword evidence="10" id="KW-1185">Reference proteome</keyword>
<proteinExistence type="inferred from homology"/>
<dbReference type="STRING" id="568069.A0A1J1IHA0"/>
<dbReference type="PROSITE" id="PS50405">
    <property type="entry name" value="GST_CTER"/>
    <property type="match status" value="1"/>
</dbReference>
<dbReference type="InterPro" id="IPR040079">
    <property type="entry name" value="Glutathione_S-Trfase"/>
</dbReference>
<dbReference type="PANTHER" id="PTHR43969:SF7">
    <property type="entry name" value="GST-CONTAINING FLYWCH ZINC-FINGER PROTEIN"/>
    <property type="match status" value="1"/>
</dbReference>
<evidence type="ECO:0000256" key="6">
    <source>
        <dbReference type="ARBA" id="ARBA00047960"/>
    </source>
</evidence>
<dbReference type="Gene3D" id="1.20.1050.10">
    <property type="match status" value="1"/>
</dbReference>
<dbReference type="InterPro" id="IPR036282">
    <property type="entry name" value="Glutathione-S-Trfase_C_sf"/>
</dbReference>
<keyword evidence="4" id="KW-0808">Transferase</keyword>
<name>A0A1J1IHA0_9DIPT</name>
<evidence type="ECO:0000256" key="4">
    <source>
        <dbReference type="ARBA" id="ARBA00022679"/>
    </source>
</evidence>
<dbReference type="FunFam" id="3.40.30.10:FF:000295">
    <property type="entry name" value="Glutathione S-transferase unclassified 1"/>
    <property type="match status" value="1"/>
</dbReference>
<dbReference type="Gene3D" id="3.40.30.10">
    <property type="entry name" value="Glutaredoxin"/>
    <property type="match status" value="1"/>
</dbReference>
<dbReference type="PROSITE" id="PS50404">
    <property type="entry name" value="GST_NTER"/>
    <property type="match status" value="1"/>
</dbReference>
<dbReference type="InterPro" id="IPR004045">
    <property type="entry name" value="Glutathione_S-Trfase_N"/>
</dbReference>
<comment type="similarity">
    <text evidence="1">Belongs to the GST superfamily. Theta family.</text>
</comment>
<dbReference type="InterPro" id="IPR036249">
    <property type="entry name" value="Thioredoxin-like_sf"/>
</dbReference>
<dbReference type="SFLD" id="SFLDG00358">
    <property type="entry name" value="Main_(cytGST)"/>
    <property type="match status" value="1"/>
</dbReference>
<dbReference type="InterPro" id="IPR010987">
    <property type="entry name" value="Glutathione-S-Trfase_C-like"/>
</dbReference>
<dbReference type="OrthoDB" id="4951845at2759"/>
<dbReference type="Pfam" id="PF02798">
    <property type="entry name" value="GST_N"/>
    <property type="match status" value="1"/>
</dbReference>
<evidence type="ECO:0000259" key="7">
    <source>
        <dbReference type="PROSITE" id="PS50404"/>
    </source>
</evidence>
<feature type="domain" description="GST N-terminal" evidence="7">
    <location>
        <begin position="1"/>
        <end position="80"/>
    </location>
</feature>
<dbReference type="InterPro" id="IPR004046">
    <property type="entry name" value="GST_C"/>
</dbReference>
<dbReference type="EMBL" id="CVRI01000049">
    <property type="protein sequence ID" value="CRK99146.1"/>
    <property type="molecule type" value="Genomic_DNA"/>
</dbReference>
<dbReference type="SUPFAM" id="SSF52833">
    <property type="entry name" value="Thioredoxin-like"/>
    <property type="match status" value="1"/>
</dbReference>